<dbReference type="EMBL" id="AQPN01000054">
    <property type="protein sequence ID" value="EOR95361.1"/>
    <property type="molecule type" value="Genomic_DNA"/>
</dbReference>
<dbReference type="STRING" id="1150600.ADIARSV_1473"/>
<organism evidence="2 3">
    <name type="scientific">Arcticibacter svalbardensis MN12-7</name>
    <dbReference type="NCBI Taxonomy" id="1150600"/>
    <lineage>
        <taxon>Bacteria</taxon>
        <taxon>Pseudomonadati</taxon>
        <taxon>Bacteroidota</taxon>
        <taxon>Sphingobacteriia</taxon>
        <taxon>Sphingobacteriales</taxon>
        <taxon>Sphingobacteriaceae</taxon>
        <taxon>Arcticibacter</taxon>
    </lineage>
</organism>
<evidence type="ECO:0000313" key="3">
    <source>
        <dbReference type="Proteomes" id="UP000014174"/>
    </source>
</evidence>
<dbReference type="AlphaFoldDB" id="R9GUF8"/>
<comment type="caution">
    <text evidence="2">The sequence shown here is derived from an EMBL/GenBank/DDBJ whole genome shotgun (WGS) entry which is preliminary data.</text>
</comment>
<evidence type="ECO:0000256" key="1">
    <source>
        <dbReference type="SAM" id="Coils"/>
    </source>
</evidence>
<gene>
    <name evidence="2" type="ORF">ADIARSV_1473</name>
</gene>
<dbReference type="Proteomes" id="UP000014174">
    <property type="component" value="Unassembled WGS sequence"/>
</dbReference>
<accession>R9GUF8</accession>
<feature type="coiled-coil region" evidence="1">
    <location>
        <begin position="79"/>
        <end position="113"/>
    </location>
</feature>
<keyword evidence="3" id="KW-1185">Reference proteome</keyword>
<name>R9GUF8_9SPHI</name>
<reference evidence="2 3" key="1">
    <citation type="journal article" date="2013" name="Genome Announc.">
        <title>Draft Genome Sequence of Arcticibacter svalbardensis Strain MN12-7T, a Member of the Family Sphingobacteriaceae Isolated from an Arctic Soil Sample.</title>
        <authorList>
            <person name="Shivaji S."/>
            <person name="Ara S."/>
            <person name="Prasad S."/>
            <person name="Manasa B.P."/>
            <person name="Begum Z."/>
            <person name="Singh A."/>
            <person name="Kumar Pinnaka A."/>
        </authorList>
    </citation>
    <scope>NUCLEOTIDE SEQUENCE [LARGE SCALE GENOMIC DNA]</scope>
    <source>
        <strain evidence="2 3">MN12-7</strain>
    </source>
</reference>
<evidence type="ECO:0000313" key="2">
    <source>
        <dbReference type="EMBL" id="EOR95361.1"/>
    </source>
</evidence>
<dbReference type="eggNOG" id="ENOG5031D3Q">
    <property type="taxonomic scope" value="Bacteria"/>
</dbReference>
<proteinExistence type="predicted"/>
<protein>
    <submittedName>
        <fullName evidence="2">Uncharacterized protein</fullName>
    </submittedName>
</protein>
<keyword evidence="1" id="KW-0175">Coiled coil</keyword>
<sequence>MNEDEYPAFYQYHLEYFLKENASEEKEFFSYIYELTTTRISYYKQHTPFGSRHILNKESLRKCNQFLKFLYSIDQWNHHKSLEILLAEKEEHIQKLKVNIEELEGHIKELNQYESAEKISITEGKLATVIDLFLQLQEQSSPDERKLFRSQTQSPWYKMLSRYFLHGEKEIPINTARNYFPANKKDKLIKGSDVADEDKIFKIIPNKKQG</sequence>